<feature type="region of interest" description="Disordered" evidence="2">
    <location>
        <begin position="482"/>
        <end position="697"/>
    </location>
</feature>
<dbReference type="SUPFAM" id="SSF160631">
    <property type="entry name" value="SMI1/KNR4-like"/>
    <property type="match status" value="1"/>
</dbReference>
<dbReference type="GO" id="GO:0070880">
    <property type="term" value="P:fungal-type cell wall beta-glucan biosynthetic process"/>
    <property type="evidence" value="ECO:0007669"/>
    <property type="project" value="TreeGrafter"/>
</dbReference>
<dbReference type="Proteomes" id="UP000183365">
    <property type="component" value="Unassembled WGS sequence"/>
</dbReference>
<feature type="compositionally biased region" description="Low complexity" evidence="2">
    <location>
        <begin position="440"/>
        <end position="461"/>
    </location>
</feature>
<keyword evidence="5" id="KW-1185">Reference proteome</keyword>
<organism evidence="4 5">
    <name type="scientific">Hanseniaspora guilliermondii</name>
    <dbReference type="NCBI Taxonomy" id="56406"/>
    <lineage>
        <taxon>Eukaryota</taxon>
        <taxon>Fungi</taxon>
        <taxon>Dikarya</taxon>
        <taxon>Ascomycota</taxon>
        <taxon>Saccharomycotina</taxon>
        <taxon>Saccharomycetes</taxon>
        <taxon>Saccharomycodales</taxon>
        <taxon>Saccharomycodaceae</taxon>
        <taxon>Hanseniaspora</taxon>
    </lineage>
</organism>
<dbReference type="InterPro" id="IPR009203">
    <property type="entry name" value="Knr4/Smi1"/>
</dbReference>
<dbReference type="VEuPathDB" id="FungiDB:HGUI_03883"/>
<proteinExistence type="inferred from homology"/>
<dbReference type="InterPro" id="IPR037883">
    <property type="entry name" value="Knr4/Smi1-like_sf"/>
</dbReference>
<dbReference type="InterPro" id="IPR051873">
    <property type="entry name" value="KNR4/SMI1_regulator"/>
</dbReference>
<evidence type="ECO:0000313" key="4">
    <source>
        <dbReference type="EMBL" id="SGZ41682.1"/>
    </source>
</evidence>
<evidence type="ECO:0000256" key="2">
    <source>
        <dbReference type="SAM" id="MobiDB-lite"/>
    </source>
</evidence>
<sequence>MNLLSRKFKELIYSINTDDHYSEYDDDEVVINKKFKLKEFNLTKRTNPTDISIENLSKRADSSITSLPNVNNTNATGTDELNFSDDELNFHHNPNTFYANHDLEYSGDNINLSHLNDNKYRNSSNDIDDEDQDNEVNNIYTHSNSSQVPYEEAIDDGSKEVIAAWEYIRNWCMENCNDLYASFNDPCSYQDLNDVEKDMNVTLPKPFKVSSRIHDGQELDGLSGVQGLFFGLTLMTLDEIVFMREHWAKIHRNLYSSNQRLKKLPIQGSIPPGFIKLQYCNPMWIPVVTDNAGNHIAIDLDPGIKGTVGQIIIFGRDFDTKFVIAENWGEFMASFVNDLKLGNWDLDEDADNDYLKGDGELIFVDSVNGSRVYEEYLNVLKRRTWSVWKKQRDIETLQRNKPKFSKKFDNQQGMHAPKVSSGLNSEVERRVGSVRDFSISVKPDSRPTSSSSVDSSKNQTSEFMTEQYQYDGNKETVEGAPVHSEAQKDALEVEEEADGETKDESIIDKATDDEVSKEDSADEQPVDNEVPKEDAVDEQPVYNEVPKEDAAEEQHVEDEVPKEDAAEEQHVEDEVPKEDAAEEQHVEDEVPKEDAAEEQHVKDEVPREDAAEEAPKDVIENADAVDTAQKETAENTVKDEPLDKEQTEDLGQADIEQESNEDSKQELTEESNVEINDDKPSHLEVNSNQNELEDIPL</sequence>
<dbReference type="AlphaFoldDB" id="A0A1L0B5L4"/>
<protein>
    <recommendedName>
        <fullName evidence="3">Knr4/Smi1-like domain-containing protein</fullName>
    </recommendedName>
</protein>
<reference evidence="5" key="1">
    <citation type="submission" date="2016-11" db="EMBL/GenBank/DDBJ databases">
        <authorList>
            <person name="Guldener U."/>
        </authorList>
    </citation>
    <scope>NUCLEOTIDE SEQUENCE [LARGE SCALE GENOMIC DNA]</scope>
</reference>
<feature type="compositionally biased region" description="Basic and acidic residues" evidence="2">
    <location>
        <begin position="545"/>
        <end position="619"/>
    </location>
</feature>
<dbReference type="PANTHER" id="PTHR47432">
    <property type="entry name" value="CELL WALL ASSEMBLY REGULATOR SMI1"/>
    <property type="match status" value="1"/>
</dbReference>
<dbReference type="PIRSF" id="PIRSF017023">
    <property type="entry name" value="KNR4"/>
    <property type="match status" value="1"/>
</dbReference>
<evidence type="ECO:0000259" key="3">
    <source>
        <dbReference type="SMART" id="SM00860"/>
    </source>
</evidence>
<dbReference type="GO" id="GO:0043332">
    <property type="term" value="C:mating projection tip"/>
    <property type="evidence" value="ECO:0007669"/>
    <property type="project" value="TreeGrafter"/>
</dbReference>
<dbReference type="SMART" id="SM00860">
    <property type="entry name" value="SMI1_KNR4"/>
    <property type="match status" value="1"/>
</dbReference>
<accession>A0A1L0B5L4</accession>
<dbReference type="InterPro" id="IPR018958">
    <property type="entry name" value="Knr4/Smi1-like_dom"/>
</dbReference>
<feature type="domain" description="Knr4/Smi1-like" evidence="3">
    <location>
        <begin position="186"/>
        <end position="334"/>
    </location>
</feature>
<comment type="similarity">
    <text evidence="1">Belongs to the KNR4/SMI1 family.</text>
</comment>
<name>A0A1L0B5L4_9ASCO</name>
<dbReference type="OrthoDB" id="2305498at2759"/>
<feature type="compositionally biased region" description="Basic and acidic residues" evidence="2">
    <location>
        <begin position="628"/>
        <end position="647"/>
    </location>
</feature>
<evidence type="ECO:0000256" key="1">
    <source>
        <dbReference type="ARBA" id="ARBA00005303"/>
    </source>
</evidence>
<gene>
    <name evidence="4" type="ORF">HGUI_03883</name>
</gene>
<dbReference type="Pfam" id="PF09346">
    <property type="entry name" value="SMI1_KNR4"/>
    <property type="match status" value="1"/>
</dbReference>
<evidence type="ECO:0000313" key="5">
    <source>
        <dbReference type="Proteomes" id="UP000183365"/>
    </source>
</evidence>
<dbReference type="PANTHER" id="PTHR47432:SF1">
    <property type="entry name" value="CELL WALL ASSEMBLY REGULATOR SMI1"/>
    <property type="match status" value="1"/>
</dbReference>
<feature type="compositionally biased region" description="Basic and acidic residues" evidence="2">
    <location>
        <begin position="499"/>
        <end position="519"/>
    </location>
</feature>
<dbReference type="EMBL" id="FQNF01000131">
    <property type="protein sequence ID" value="SGZ41682.1"/>
    <property type="molecule type" value="Genomic_DNA"/>
</dbReference>
<feature type="region of interest" description="Disordered" evidence="2">
    <location>
        <begin position="399"/>
        <end position="461"/>
    </location>
</feature>